<name>A0AAV4X193_9ARAC</name>
<reference evidence="3 4" key="1">
    <citation type="submission" date="2021-06" db="EMBL/GenBank/DDBJ databases">
        <title>Caerostris darwini draft genome.</title>
        <authorList>
            <person name="Kono N."/>
            <person name="Arakawa K."/>
        </authorList>
    </citation>
    <scope>NUCLEOTIDE SEQUENCE [LARGE SCALE GENOMIC DNA]</scope>
</reference>
<dbReference type="Proteomes" id="UP001054837">
    <property type="component" value="Unassembled WGS sequence"/>
</dbReference>
<evidence type="ECO:0000313" key="4">
    <source>
        <dbReference type="Proteomes" id="UP001054837"/>
    </source>
</evidence>
<sequence length="229" mass="25664">MIWHGGSRLLPPWRQKYHYTLEETPLDSYEMDILSPSPPLPLPLRPLPPPLPFRAPPPPPPPSLTKRQKKHALEETPLDSYEMDELPPPPPPVRPPPPPLRPPVHPPPPLRPPPPARLPLPPPLLPPPPPPPLLPPLPPFSTSNEIRITFSMESDVTVISHIPQYGEWELFSYIGGLTGCWLGISVWAFADIIEANYRRLLRLIQKLKQKKSEKQVASPISSGSLHSEV</sequence>
<dbReference type="EMBL" id="BPLQ01015551">
    <property type="protein sequence ID" value="GIY88956.1"/>
    <property type="molecule type" value="Genomic_DNA"/>
</dbReference>
<feature type="coiled-coil region" evidence="1">
    <location>
        <begin position="190"/>
        <end position="217"/>
    </location>
</feature>
<organism evidence="3 4">
    <name type="scientific">Caerostris darwini</name>
    <dbReference type="NCBI Taxonomy" id="1538125"/>
    <lineage>
        <taxon>Eukaryota</taxon>
        <taxon>Metazoa</taxon>
        <taxon>Ecdysozoa</taxon>
        <taxon>Arthropoda</taxon>
        <taxon>Chelicerata</taxon>
        <taxon>Arachnida</taxon>
        <taxon>Araneae</taxon>
        <taxon>Araneomorphae</taxon>
        <taxon>Entelegynae</taxon>
        <taxon>Araneoidea</taxon>
        <taxon>Araneidae</taxon>
        <taxon>Caerostris</taxon>
    </lineage>
</organism>
<feature type="region of interest" description="Disordered" evidence="2">
    <location>
        <begin position="32"/>
        <end position="132"/>
    </location>
</feature>
<keyword evidence="4" id="KW-1185">Reference proteome</keyword>
<protein>
    <submittedName>
        <fullName evidence="3">Uncharacterized protein</fullName>
    </submittedName>
</protein>
<comment type="caution">
    <text evidence="3">The sequence shown here is derived from an EMBL/GenBank/DDBJ whole genome shotgun (WGS) entry which is preliminary data.</text>
</comment>
<accession>A0AAV4X193</accession>
<keyword evidence="1" id="KW-0175">Coiled coil</keyword>
<gene>
    <name evidence="3" type="ORF">CDAR_523321</name>
</gene>
<evidence type="ECO:0000313" key="3">
    <source>
        <dbReference type="EMBL" id="GIY88956.1"/>
    </source>
</evidence>
<evidence type="ECO:0000256" key="1">
    <source>
        <dbReference type="SAM" id="Coils"/>
    </source>
</evidence>
<dbReference type="AlphaFoldDB" id="A0AAV4X193"/>
<dbReference type="Gene3D" id="1.10.287.770">
    <property type="entry name" value="YojJ-like"/>
    <property type="match status" value="1"/>
</dbReference>
<proteinExistence type="predicted"/>
<feature type="compositionally biased region" description="Pro residues" evidence="2">
    <location>
        <begin position="36"/>
        <end position="63"/>
    </location>
</feature>
<feature type="compositionally biased region" description="Pro residues" evidence="2">
    <location>
        <begin position="86"/>
        <end position="132"/>
    </location>
</feature>
<evidence type="ECO:0000256" key="2">
    <source>
        <dbReference type="SAM" id="MobiDB-lite"/>
    </source>
</evidence>